<evidence type="ECO:0000256" key="1">
    <source>
        <dbReference type="SAM" id="MobiDB-lite"/>
    </source>
</evidence>
<gene>
    <name evidence="2" type="ORF">BD311DRAFT_422716</name>
</gene>
<dbReference type="AlphaFoldDB" id="A0A4Q9ML20"/>
<name>A0A4Q9ML20_9APHY</name>
<reference evidence="2" key="1">
    <citation type="submission" date="2019-01" db="EMBL/GenBank/DDBJ databases">
        <title>Draft genome sequences of three monokaryotic isolates of the white-rot basidiomycete fungus Dichomitus squalens.</title>
        <authorList>
            <consortium name="DOE Joint Genome Institute"/>
            <person name="Lopez S.C."/>
            <person name="Andreopoulos B."/>
            <person name="Pangilinan J."/>
            <person name="Lipzen A."/>
            <person name="Riley R."/>
            <person name="Ahrendt S."/>
            <person name="Ng V."/>
            <person name="Barry K."/>
            <person name="Daum C."/>
            <person name="Grigoriev I.V."/>
            <person name="Hilden K.S."/>
            <person name="Makela M.R."/>
            <person name="de Vries R.P."/>
        </authorList>
    </citation>
    <scope>NUCLEOTIDE SEQUENCE [LARGE SCALE GENOMIC DNA]</scope>
    <source>
        <strain evidence="2">OM18370.1</strain>
    </source>
</reference>
<dbReference type="Proteomes" id="UP000292957">
    <property type="component" value="Unassembled WGS sequence"/>
</dbReference>
<feature type="region of interest" description="Disordered" evidence="1">
    <location>
        <begin position="58"/>
        <end position="116"/>
    </location>
</feature>
<evidence type="ECO:0000313" key="2">
    <source>
        <dbReference type="EMBL" id="TBU26686.1"/>
    </source>
</evidence>
<proteinExistence type="predicted"/>
<organism evidence="2">
    <name type="scientific">Dichomitus squalens</name>
    <dbReference type="NCBI Taxonomy" id="114155"/>
    <lineage>
        <taxon>Eukaryota</taxon>
        <taxon>Fungi</taxon>
        <taxon>Dikarya</taxon>
        <taxon>Basidiomycota</taxon>
        <taxon>Agaricomycotina</taxon>
        <taxon>Agaricomycetes</taxon>
        <taxon>Polyporales</taxon>
        <taxon>Polyporaceae</taxon>
        <taxon>Dichomitus</taxon>
    </lineage>
</organism>
<dbReference type="EMBL" id="ML143442">
    <property type="protein sequence ID" value="TBU26686.1"/>
    <property type="molecule type" value="Genomic_DNA"/>
</dbReference>
<sequence>MNPASAILHTLVPSERSVHLTIPPHRRPHHARNLANPHAAPFRAQLIRALLRSAYIRSGPRNRPSASTSHQEAVKRAPEDNVAADADNGRTQQRGPTGTSRTRALAGSSSHPSPCS</sequence>
<accession>A0A4Q9ML20</accession>
<feature type="compositionally biased region" description="Polar residues" evidence="1">
    <location>
        <begin position="89"/>
        <end position="116"/>
    </location>
</feature>
<protein>
    <submittedName>
        <fullName evidence="2">Uncharacterized protein</fullName>
    </submittedName>
</protein>